<feature type="transmembrane region" description="Helical" evidence="2">
    <location>
        <begin position="889"/>
        <end position="907"/>
    </location>
</feature>
<keyword evidence="4" id="KW-1185">Reference proteome</keyword>
<evidence type="ECO:0000313" key="4">
    <source>
        <dbReference type="Proteomes" id="UP000672032"/>
    </source>
</evidence>
<gene>
    <name evidence="3" type="ORF">DSL72_009182</name>
</gene>
<feature type="region of interest" description="Disordered" evidence="1">
    <location>
        <begin position="615"/>
        <end position="640"/>
    </location>
</feature>
<keyword evidence="2" id="KW-0812">Transmembrane</keyword>
<evidence type="ECO:0000256" key="2">
    <source>
        <dbReference type="SAM" id="Phobius"/>
    </source>
</evidence>
<accession>A0A8A3PPM3</accession>
<dbReference type="Proteomes" id="UP000672032">
    <property type="component" value="Chromosome 8"/>
</dbReference>
<sequence length="979" mass="111407">MEGSEAGWPPRRFRGLLNVGDLWRQPWALIERFTRAATYYIPYVLSSILFQALLWYMYIRIFLNEEGEVSWEFLSDLWAKIKDVFLWLAGWLGLPPMWLDEAWNAVISSANSRLETFTDWWSPTVGSWLATFAGWWTSVAAAVGSLFAAFAGWRAWVSPADWWGWTWDLIHIFDASKWGPLIRFFGYFAAFIVISKICITDPTTWSPLVAIISHQIFSGPTQRMLEYIVQHITDSPQTLHVMNAFGKFRTRLESSFNISAVYSWLLGWSSGIGGSTYLAIIPEPEIEPGSHLVCDILGSNTRVSIIPEPEIEPGYHLLCDILGSDRREWLSIGEDVKQSELTKEAEHFPTVVEPVVPLITTIGAIFLKPMAPIVAFLSGLPSTIKRSLDGMPEYTTLVVTTIKPRYPKQITPIVAFLSGSLSTIKRSSDSILDYTLKYIKPIFKPIIPILPTMNIAFLKPIKKIIAFLSGSLFTIKQPLDSIQDYTLRHTTQLASTFLQMVPKTAMEFYTPIAPIVKPILLVLTKIVMVFKKPIAPTVAFFASVRSDPRFLEISFASTKVFIFASLIFFALFAGGTYWFLCHYLFDWSKVLDNAQLPPKETPPPVGSPPLAATGQALPGASRGSSEWSKSTGPDSTPPPRNRISKILAYIHRPLAYLRLPFSYLGHLLAYASVYLLRPLAYIRALPSEFGTAQYLRPLTRLLATGKIVTYIDRPFGYIRWLLTEFKDYRFPGPPMRRPPLLSQIVNYSFHLYTIASRLLADTNEKLASLRAIIDDYRITPLQAISDAIAVQYALITRVQNLILLVRDTVLLLIIFLVLTLMGWDRDLFSKQNPFLFRGAFRAIRSHFWADSLTSSRRRRRDRDHADVLKRHHFPGFAQGRHRYLPQPQWYPLFHVAIGMVIGCFIYYSAPHHPSAQNYACDKYFYHKPFFISLFERWNVEKVLITVFSGTMIYMTKGWDALMGLWGALVGGTTRLSLYP</sequence>
<feature type="transmembrane region" description="Helical" evidence="2">
    <location>
        <begin position="40"/>
        <end position="63"/>
    </location>
</feature>
<feature type="transmembrane region" description="Helical" evidence="2">
    <location>
        <begin position="801"/>
        <end position="823"/>
    </location>
</feature>
<keyword evidence="2" id="KW-1133">Transmembrane helix</keyword>
<feature type="transmembrane region" description="Helical" evidence="2">
    <location>
        <begin position="655"/>
        <end position="676"/>
    </location>
</feature>
<dbReference type="OrthoDB" id="3544156at2759"/>
<feature type="transmembrane region" description="Helical" evidence="2">
    <location>
        <begin position="560"/>
        <end position="580"/>
    </location>
</feature>
<evidence type="ECO:0000313" key="3">
    <source>
        <dbReference type="EMBL" id="QSZ37090.1"/>
    </source>
</evidence>
<feature type="transmembrane region" description="Helical" evidence="2">
    <location>
        <begin position="127"/>
        <end position="153"/>
    </location>
</feature>
<dbReference type="AlphaFoldDB" id="A0A8A3PPM3"/>
<reference evidence="3" key="1">
    <citation type="submission" date="2020-10" db="EMBL/GenBank/DDBJ databases">
        <title>Genome Sequence of Monilinia vaccinii-corymbosi Sheds Light on Mummy Berry Disease Infection of Blueberry and Mating Type.</title>
        <authorList>
            <person name="Yow A.G."/>
            <person name="Zhang Y."/>
            <person name="Bansal K."/>
            <person name="Eacker S.M."/>
            <person name="Sullivan S."/>
            <person name="Liachko I."/>
            <person name="Cubeta M.A."/>
            <person name="Rollins J.A."/>
            <person name="Ashrafi H."/>
        </authorList>
    </citation>
    <scope>NUCLEOTIDE SEQUENCE</scope>
    <source>
        <strain evidence="3">RL-1</strain>
    </source>
</reference>
<name>A0A8A3PPM3_9HELO</name>
<protein>
    <submittedName>
        <fullName evidence="3">Uncharacterized protein</fullName>
    </submittedName>
</protein>
<dbReference type="EMBL" id="CP063412">
    <property type="protein sequence ID" value="QSZ37090.1"/>
    <property type="molecule type" value="Genomic_DNA"/>
</dbReference>
<proteinExistence type="predicted"/>
<keyword evidence="2" id="KW-0472">Membrane</keyword>
<organism evidence="3 4">
    <name type="scientific">Monilinia vaccinii-corymbosi</name>
    <dbReference type="NCBI Taxonomy" id="61207"/>
    <lineage>
        <taxon>Eukaryota</taxon>
        <taxon>Fungi</taxon>
        <taxon>Dikarya</taxon>
        <taxon>Ascomycota</taxon>
        <taxon>Pezizomycotina</taxon>
        <taxon>Leotiomycetes</taxon>
        <taxon>Helotiales</taxon>
        <taxon>Sclerotiniaceae</taxon>
        <taxon>Monilinia</taxon>
    </lineage>
</organism>
<evidence type="ECO:0000256" key="1">
    <source>
        <dbReference type="SAM" id="MobiDB-lite"/>
    </source>
</evidence>
<feature type="compositionally biased region" description="Polar residues" evidence="1">
    <location>
        <begin position="622"/>
        <end position="634"/>
    </location>
</feature>